<sequence>MKMLYALLLAAAGAPPAVSAPADQPAPQPYRSTFAAYQRQPEPGQTPDQYWLQANRTVAGSGHAMGHMGHTDQTGHGTAGHDAMKRDAMDHSKMHHGKQPDAAPPPAQHQHKEH</sequence>
<dbReference type="RefSeq" id="WP_154376495.1">
    <property type="nucleotide sequence ID" value="NZ_WKJJ01000011.1"/>
</dbReference>
<evidence type="ECO:0000256" key="1">
    <source>
        <dbReference type="SAM" id="MobiDB-lite"/>
    </source>
</evidence>
<dbReference type="AlphaFoldDB" id="A0A7X2LU79"/>
<evidence type="ECO:0000313" key="3">
    <source>
        <dbReference type="EMBL" id="MRV73683.1"/>
    </source>
</evidence>
<name>A0A7X2LU79_9BURK</name>
<dbReference type="Proteomes" id="UP000446768">
    <property type="component" value="Unassembled WGS sequence"/>
</dbReference>
<evidence type="ECO:0008006" key="5">
    <source>
        <dbReference type="Google" id="ProtNLM"/>
    </source>
</evidence>
<protein>
    <recommendedName>
        <fullName evidence="5">DUF4148 domain-containing protein</fullName>
    </recommendedName>
</protein>
<gene>
    <name evidence="3" type="ORF">GJ700_18380</name>
</gene>
<proteinExistence type="predicted"/>
<feature type="signal peptide" evidence="2">
    <location>
        <begin position="1"/>
        <end position="19"/>
    </location>
</feature>
<keyword evidence="4" id="KW-1185">Reference proteome</keyword>
<comment type="caution">
    <text evidence="3">The sequence shown here is derived from an EMBL/GenBank/DDBJ whole genome shotgun (WGS) entry which is preliminary data.</text>
</comment>
<feature type="region of interest" description="Disordered" evidence="1">
    <location>
        <begin position="14"/>
        <end position="48"/>
    </location>
</feature>
<reference evidence="3 4" key="1">
    <citation type="submission" date="2019-11" db="EMBL/GenBank/DDBJ databases">
        <title>Novel species isolated from a subtropical stream in China.</title>
        <authorList>
            <person name="Lu H."/>
        </authorList>
    </citation>
    <scope>NUCLEOTIDE SEQUENCE [LARGE SCALE GENOMIC DNA]</scope>
    <source>
        <strain evidence="3 4">FT92W</strain>
    </source>
</reference>
<feature type="chain" id="PRO_5030668503" description="DUF4148 domain-containing protein" evidence="2">
    <location>
        <begin position="20"/>
        <end position="114"/>
    </location>
</feature>
<evidence type="ECO:0000256" key="2">
    <source>
        <dbReference type="SAM" id="SignalP"/>
    </source>
</evidence>
<organism evidence="3 4">
    <name type="scientific">Pseudoduganella rivuli</name>
    <dbReference type="NCBI Taxonomy" id="2666085"/>
    <lineage>
        <taxon>Bacteria</taxon>
        <taxon>Pseudomonadati</taxon>
        <taxon>Pseudomonadota</taxon>
        <taxon>Betaproteobacteria</taxon>
        <taxon>Burkholderiales</taxon>
        <taxon>Oxalobacteraceae</taxon>
        <taxon>Telluria group</taxon>
        <taxon>Pseudoduganella</taxon>
    </lineage>
</organism>
<keyword evidence="2" id="KW-0732">Signal</keyword>
<evidence type="ECO:0000313" key="4">
    <source>
        <dbReference type="Proteomes" id="UP000446768"/>
    </source>
</evidence>
<feature type="compositionally biased region" description="Basic and acidic residues" evidence="1">
    <location>
        <begin position="82"/>
        <end position="92"/>
    </location>
</feature>
<accession>A0A7X2LU79</accession>
<feature type="region of interest" description="Disordered" evidence="1">
    <location>
        <begin position="61"/>
        <end position="114"/>
    </location>
</feature>
<dbReference type="EMBL" id="WKJJ01000011">
    <property type="protein sequence ID" value="MRV73683.1"/>
    <property type="molecule type" value="Genomic_DNA"/>
</dbReference>